<dbReference type="GO" id="GO:0004674">
    <property type="term" value="F:protein serine/threonine kinase activity"/>
    <property type="evidence" value="ECO:0007669"/>
    <property type="project" value="UniProtKB-KW"/>
</dbReference>
<proteinExistence type="inferred from homology"/>
<dbReference type="Proteomes" id="UP001209570">
    <property type="component" value="Unassembled WGS sequence"/>
</dbReference>
<gene>
    <name evidence="7" type="ORF">P43SY_005701</name>
</gene>
<feature type="binding site" evidence="3">
    <location>
        <position position="64"/>
    </location>
    <ligand>
        <name>ATP</name>
        <dbReference type="ChEBI" id="CHEBI:30616"/>
    </ligand>
</feature>
<evidence type="ECO:0000256" key="1">
    <source>
        <dbReference type="ARBA" id="ARBA00022741"/>
    </source>
</evidence>
<feature type="region of interest" description="Disordered" evidence="5">
    <location>
        <begin position="341"/>
        <end position="364"/>
    </location>
</feature>
<dbReference type="AlphaFoldDB" id="A0AAD5LHB9"/>
<comment type="caution">
    <text evidence="7">The sequence shown here is derived from an EMBL/GenBank/DDBJ whole genome shotgun (WGS) entry which is preliminary data.</text>
</comment>
<keyword evidence="4" id="KW-0418">Kinase</keyword>
<dbReference type="GO" id="GO:0005737">
    <property type="term" value="C:cytoplasm"/>
    <property type="evidence" value="ECO:0007669"/>
    <property type="project" value="TreeGrafter"/>
</dbReference>
<protein>
    <recommendedName>
        <fullName evidence="6">Protein kinase domain-containing protein</fullName>
    </recommendedName>
</protein>
<evidence type="ECO:0000256" key="2">
    <source>
        <dbReference type="ARBA" id="ARBA00022840"/>
    </source>
</evidence>
<evidence type="ECO:0000256" key="3">
    <source>
        <dbReference type="PROSITE-ProRule" id="PRU10141"/>
    </source>
</evidence>
<dbReference type="Gene3D" id="3.30.200.20">
    <property type="entry name" value="Phosphorylase Kinase, domain 1"/>
    <property type="match status" value="1"/>
</dbReference>
<dbReference type="GO" id="GO:0005524">
    <property type="term" value="F:ATP binding"/>
    <property type="evidence" value="ECO:0007669"/>
    <property type="project" value="UniProtKB-UniRule"/>
</dbReference>
<evidence type="ECO:0000256" key="5">
    <source>
        <dbReference type="SAM" id="MobiDB-lite"/>
    </source>
</evidence>
<dbReference type="CDD" id="cd14008">
    <property type="entry name" value="STKc_LKB1_CaMKK"/>
    <property type="match status" value="1"/>
</dbReference>
<dbReference type="PROSITE" id="PS00108">
    <property type="entry name" value="PROTEIN_KINASE_ST"/>
    <property type="match status" value="1"/>
</dbReference>
<evidence type="ECO:0000313" key="7">
    <source>
        <dbReference type="EMBL" id="KAJ0401096.1"/>
    </source>
</evidence>
<dbReference type="SMART" id="SM00220">
    <property type="entry name" value="S_TKc"/>
    <property type="match status" value="1"/>
</dbReference>
<sequence length="386" mass="42479">MSEAMGHAAEARRVIETDVADVQLDGDGVPSQVNGYRVLKQLGEGTFSKVYLCEDGQGSTYALKILNKSFLKRKREYKKVDGKMVFSNAFQKVQKEVAIMKKLAHTNLVKLHEVIDSPADDKLFLVLELITGGQVMEWDDRAFRYRCPRNPRGVLDVDEVRRCLFDVVHALDYLHQNQICHRDIKPENILIAAGGTYKLADFGVAHMLDDSEKKTMRNTEGTYHFLAPECTTGEEYDPCQVDIWALGVTTYALLLGTLPFGTKAASLSDVMDSIRVDALALPDDVDPECSVLMKMMMTKDPKLRATAEQLKQVPWLAGARDGRAVTSASVEVSKEEIEAAFTPASGATAPGTRDAASTPSSPVKSNRAFSALTNHETIKSGACLLM</sequence>
<dbReference type="PROSITE" id="PS00107">
    <property type="entry name" value="PROTEIN_KINASE_ATP"/>
    <property type="match status" value="1"/>
</dbReference>
<keyword evidence="2 3" id="KW-0067">ATP-binding</keyword>
<dbReference type="InterPro" id="IPR011009">
    <property type="entry name" value="Kinase-like_dom_sf"/>
</dbReference>
<reference evidence="7" key="1">
    <citation type="submission" date="2021-12" db="EMBL/GenBank/DDBJ databases">
        <title>Prjna785345.</title>
        <authorList>
            <person name="Rujirawat T."/>
            <person name="Krajaejun T."/>
        </authorList>
    </citation>
    <scope>NUCLEOTIDE SEQUENCE</scope>
    <source>
        <strain evidence="7">Pi057C3</strain>
    </source>
</reference>
<name>A0AAD5LHB9_PYTIN</name>
<keyword evidence="8" id="KW-1185">Reference proteome</keyword>
<feature type="compositionally biased region" description="Polar residues" evidence="5">
    <location>
        <begin position="355"/>
        <end position="364"/>
    </location>
</feature>
<evidence type="ECO:0000259" key="6">
    <source>
        <dbReference type="PROSITE" id="PS50011"/>
    </source>
</evidence>
<evidence type="ECO:0000256" key="4">
    <source>
        <dbReference type="RuleBase" id="RU000304"/>
    </source>
</evidence>
<dbReference type="PANTHER" id="PTHR24346:SF77">
    <property type="entry name" value="SERINE THREONINE PROTEIN KINASE"/>
    <property type="match status" value="1"/>
</dbReference>
<keyword evidence="4" id="KW-0723">Serine/threonine-protein kinase</keyword>
<dbReference type="Gene3D" id="1.10.510.10">
    <property type="entry name" value="Transferase(Phosphotransferase) domain 1"/>
    <property type="match status" value="1"/>
</dbReference>
<dbReference type="InterPro" id="IPR008271">
    <property type="entry name" value="Ser/Thr_kinase_AS"/>
</dbReference>
<dbReference type="GO" id="GO:0035556">
    <property type="term" value="P:intracellular signal transduction"/>
    <property type="evidence" value="ECO:0007669"/>
    <property type="project" value="TreeGrafter"/>
</dbReference>
<accession>A0AAD5LHB9</accession>
<dbReference type="PROSITE" id="PS50011">
    <property type="entry name" value="PROTEIN_KINASE_DOM"/>
    <property type="match status" value="1"/>
</dbReference>
<organism evidence="7 8">
    <name type="scientific">Pythium insidiosum</name>
    <name type="common">Pythiosis disease agent</name>
    <dbReference type="NCBI Taxonomy" id="114742"/>
    <lineage>
        <taxon>Eukaryota</taxon>
        <taxon>Sar</taxon>
        <taxon>Stramenopiles</taxon>
        <taxon>Oomycota</taxon>
        <taxon>Peronosporomycetes</taxon>
        <taxon>Pythiales</taxon>
        <taxon>Pythiaceae</taxon>
        <taxon>Pythium</taxon>
    </lineage>
</organism>
<keyword evidence="4" id="KW-0808">Transferase</keyword>
<dbReference type="InterPro" id="IPR000719">
    <property type="entry name" value="Prot_kinase_dom"/>
</dbReference>
<dbReference type="SUPFAM" id="SSF56112">
    <property type="entry name" value="Protein kinase-like (PK-like)"/>
    <property type="match status" value="1"/>
</dbReference>
<keyword evidence="1 3" id="KW-0547">Nucleotide-binding</keyword>
<dbReference type="Pfam" id="PF00069">
    <property type="entry name" value="Pkinase"/>
    <property type="match status" value="1"/>
</dbReference>
<feature type="domain" description="Protein kinase" evidence="6">
    <location>
        <begin position="36"/>
        <end position="316"/>
    </location>
</feature>
<dbReference type="EMBL" id="JAKCXM010000137">
    <property type="protein sequence ID" value="KAJ0401096.1"/>
    <property type="molecule type" value="Genomic_DNA"/>
</dbReference>
<evidence type="ECO:0000313" key="8">
    <source>
        <dbReference type="Proteomes" id="UP001209570"/>
    </source>
</evidence>
<dbReference type="PANTHER" id="PTHR24346">
    <property type="entry name" value="MAP/MICROTUBULE AFFINITY-REGULATING KINASE"/>
    <property type="match status" value="1"/>
</dbReference>
<dbReference type="InterPro" id="IPR017441">
    <property type="entry name" value="Protein_kinase_ATP_BS"/>
</dbReference>
<comment type="similarity">
    <text evidence="4">Belongs to the protein kinase superfamily.</text>
</comment>